<evidence type="ECO:0000256" key="1">
    <source>
        <dbReference type="RuleBase" id="RU363097"/>
    </source>
</evidence>
<dbReference type="InterPro" id="IPR026055">
    <property type="entry name" value="FAR"/>
</dbReference>
<name>A0A3Q0IKS9_DIACI</name>
<dbReference type="RefSeq" id="XP_026676854.1">
    <property type="nucleotide sequence ID" value="XM_026821053.1"/>
</dbReference>
<comment type="catalytic activity">
    <reaction evidence="1">
        <text>a long-chain fatty acyl-CoA + 2 NADPH + 2 H(+) = a long-chain primary fatty alcohol + 2 NADP(+) + CoA</text>
        <dbReference type="Rhea" id="RHEA:52716"/>
        <dbReference type="ChEBI" id="CHEBI:15378"/>
        <dbReference type="ChEBI" id="CHEBI:57287"/>
        <dbReference type="ChEBI" id="CHEBI:57783"/>
        <dbReference type="ChEBI" id="CHEBI:58349"/>
        <dbReference type="ChEBI" id="CHEBI:77396"/>
        <dbReference type="ChEBI" id="CHEBI:83139"/>
        <dbReference type="EC" id="1.2.1.84"/>
    </reaction>
</comment>
<dbReference type="EC" id="1.2.1.84" evidence="1"/>
<dbReference type="SUPFAM" id="SSF51735">
    <property type="entry name" value="NAD(P)-binding Rossmann-fold domains"/>
    <property type="match status" value="1"/>
</dbReference>
<proteinExistence type="inferred from homology"/>
<dbReference type="GO" id="GO:0005777">
    <property type="term" value="C:peroxisome"/>
    <property type="evidence" value="ECO:0007669"/>
    <property type="project" value="TreeGrafter"/>
</dbReference>
<sequence length="109" mass="11915">MSNILATVLRIMQYTFTKRLAETLVAHEYPALPVCIARPSIVTPAWREPLPGWVDNLNGPTGILVAGAKGVIRTMLCNGDYHAEVIPVDMAINGLIVIGYKIGSSQRKR</sequence>
<dbReference type="InterPro" id="IPR036291">
    <property type="entry name" value="NAD(P)-bd_dom_sf"/>
</dbReference>
<dbReference type="PANTHER" id="PTHR11011:SF12">
    <property type="entry name" value="FATTY ACYL-COA REDUCTASE"/>
    <property type="match status" value="1"/>
</dbReference>
<dbReference type="PaxDb" id="121845-A0A3Q0IKS9"/>
<comment type="function">
    <text evidence="1">Catalyzes the reduction of fatty acyl-CoA to fatty alcohols.</text>
</comment>
<protein>
    <recommendedName>
        <fullName evidence="1">Fatty acyl-CoA reductase</fullName>
        <ecNumber evidence="1">1.2.1.84</ecNumber>
    </recommendedName>
</protein>
<dbReference type="AlphaFoldDB" id="A0A3Q0IKS9"/>
<evidence type="ECO:0000313" key="4">
    <source>
        <dbReference type="RefSeq" id="XP_026676854.1"/>
    </source>
</evidence>
<gene>
    <name evidence="4" type="primary">LOC103505827</name>
</gene>
<evidence type="ECO:0000259" key="2">
    <source>
        <dbReference type="Pfam" id="PF07993"/>
    </source>
</evidence>
<dbReference type="Proteomes" id="UP000079169">
    <property type="component" value="Unplaced"/>
</dbReference>
<keyword evidence="3" id="KW-1185">Reference proteome</keyword>
<keyword evidence="1" id="KW-0521">NADP</keyword>
<accession>A0A3Q0IKS9</accession>
<dbReference type="GeneID" id="103505827"/>
<dbReference type="InterPro" id="IPR013120">
    <property type="entry name" value="FAR_NAD-bd"/>
</dbReference>
<feature type="domain" description="Thioester reductase (TE)" evidence="2">
    <location>
        <begin position="13"/>
        <end position="93"/>
    </location>
</feature>
<dbReference type="STRING" id="121845.A0A3Q0IKS9"/>
<keyword evidence="1" id="KW-0444">Lipid biosynthesis</keyword>
<comment type="similarity">
    <text evidence="1">Belongs to the fatty acyl-CoA reductase family.</text>
</comment>
<organism evidence="3 4">
    <name type="scientific">Diaphorina citri</name>
    <name type="common">Asian citrus psyllid</name>
    <dbReference type="NCBI Taxonomy" id="121845"/>
    <lineage>
        <taxon>Eukaryota</taxon>
        <taxon>Metazoa</taxon>
        <taxon>Ecdysozoa</taxon>
        <taxon>Arthropoda</taxon>
        <taxon>Hexapoda</taxon>
        <taxon>Insecta</taxon>
        <taxon>Pterygota</taxon>
        <taxon>Neoptera</taxon>
        <taxon>Paraneoptera</taxon>
        <taxon>Hemiptera</taxon>
        <taxon>Sternorrhyncha</taxon>
        <taxon>Psylloidea</taxon>
        <taxon>Psyllidae</taxon>
        <taxon>Diaphorininae</taxon>
        <taxon>Diaphorina</taxon>
    </lineage>
</organism>
<dbReference type="PANTHER" id="PTHR11011">
    <property type="entry name" value="MALE STERILITY PROTEIN 2-RELATED"/>
    <property type="match status" value="1"/>
</dbReference>
<dbReference type="Pfam" id="PF07993">
    <property type="entry name" value="NAD_binding_4"/>
    <property type="match status" value="1"/>
</dbReference>
<reference evidence="4" key="1">
    <citation type="submission" date="2025-08" db="UniProtKB">
        <authorList>
            <consortium name="RefSeq"/>
        </authorList>
    </citation>
    <scope>IDENTIFICATION</scope>
</reference>
<keyword evidence="1" id="KW-0443">Lipid metabolism</keyword>
<evidence type="ECO:0000313" key="3">
    <source>
        <dbReference type="Proteomes" id="UP000079169"/>
    </source>
</evidence>
<dbReference type="GO" id="GO:0035336">
    <property type="term" value="P:long-chain fatty-acyl-CoA metabolic process"/>
    <property type="evidence" value="ECO:0007669"/>
    <property type="project" value="TreeGrafter"/>
</dbReference>
<dbReference type="GO" id="GO:0080019">
    <property type="term" value="F:alcohol-forming very long-chain fatty acyl-CoA reductase activity"/>
    <property type="evidence" value="ECO:0007669"/>
    <property type="project" value="InterPro"/>
</dbReference>
<dbReference type="GO" id="GO:0102965">
    <property type="term" value="F:alcohol-forming long-chain fatty acyl-CoA reductase activity"/>
    <property type="evidence" value="ECO:0007669"/>
    <property type="project" value="UniProtKB-EC"/>
</dbReference>
<keyword evidence="1" id="KW-0560">Oxidoreductase</keyword>
<dbReference type="KEGG" id="dci:103505827"/>
<dbReference type="Gene3D" id="3.40.50.720">
    <property type="entry name" value="NAD(P)-binding Rossmann-like Domain"/>
    <property type="match status" value="1"/>
</dbReference>